<accession>A0A8W8MIS4</accession>
<keyword evidence="1" id="KW-0227">DNA damage</keyword>
<evidence type="ECO:0000313" key="5">
    <source>
        <dbReference type="EnsemblMetazoa" id="G3309.1:cds"/>
    </source>
</evidence>
<evidence type="ECO:0008006" key="7">
    <source>
        <dbReference type="Google" id="ProtNLM"/>
    </source>
</evidence>
<evidence type="ECO:0000313" key="6">
    <source>
        <dbReference type="Proteomes" id="UP000005408"/>
    </source>
</evidence>
<evidence type="ECO:0000256" key="1">
    <source>
        <dbReference type="ARBA" id="ARBA00022763"/>
    </source>
</evidence>
<evidence type="ECO:0000259" key="3">
    <source>
        <dbReference type="Pfam" id="PF12826"/>
    </source>
</evidence>
<dbReference type="EnsemblMetazoa" id="G3309.1">
    <property type="protein sequence ID" value="G3309.1:cds"/>
    <property type="gene ID" value="G3309"/>
</dbReference>
<dbReference type="SUPFAM" id="SSF47781">
    <property type="entry name" value="RuvA domain 2-like"/>
    <property type="match status" value="1"/>
</dbReference>
<keyword evidence="2" id="KW-0234">DNA repair</keyword>
<sequence>MECIDHDDELDLSSLVDKTRNINVPIGHIIAAQRWKNSELHHTLQSNVQVLFEENLGVVDFFPSSKIGVIFIREPELVSFSGQKKKLAKLRKANRVQAIVLAEKTPTSSQYYPEVQKFCIMDLGFNIIPVPGQNEAASLLAQMVVSESHMNANPFLKKRTYRVDEALLTTIRSIPGLGSLKARTLLEHFGSIENICRASNQELSMVIGKAGAVNVLKFFEKK</sequence>
<proteinExistence type="predicted"/>
<dbReference type="Gene3D" id="3.40.50.10130">
    <property type="match status" value="1"/>
</dbReference>
<dbReference type="Proteomes" id="UP000005408">
    <property type="component" value="Unassembled WGS sequence"/>
</dbReference>
<evidence type="ECO:0000256" key="2">
    <source>
        <dbReference type="ARBA" id="ARBA00023204"/>
    </source>
</evidence>
<dbReference type="PANTHER" id="PTHR31786">
    <property type="entry name" value="FANCONI ANEMIA CORE COMPLEX-ASSOCIATED PROTEIN 24"/>
    <property type="match status" value="1"/>
</dbReference>
<dbReference type="GO" id="GO:0036297">
    <property type="term" value="P:interstrand cross-link repair"/>
    <property type="evidence" value="ECO:0007669"/>
    <property type="project" value="InterPro"/>
</dbReference>
<reference evidence="5" key="1">
    <citation type="submission" date="2022-08" db="UniProtKB">
        <authorList>
            <consortium name="EnsemblMetazoa"/>
        </authorList>
    </citation>
    <scope>IDENTIFICATION</scope>
    <source>
        <strain evidence="5">05x7-T-G4-1.051#20</strain>
    </source>
</reference>
<feature type="domain" description="Fanconi anemia core complex-associated protein 24 pseudonuclease" evidence="4">
    <location>
        <begin position="21"/>
        <end position="144"/>
    </location>
</feature>
<dbReference type="OrthoDB" id="5975714at2759"/>
<organism evidence="5 6">
    <name type="scientific">Magallana gigas</name>
    <name type="common">Pacific oyster</name>
    <name type="synonym">Crassostrea gigas</name>
    <dbReference type="NCBI Taxonomy" id="29159"/>
    <lineage>
        <taxon>Eukaryota</taxon>
        <taxon>Metazoa</taxon>
        <taxon>Spiralia</taxon>
        <taxon>Lophotrochozoa</taxon>
        <taxon>Mollusca</taxon>
        <taxon>Bivalvia</taxon>
        <taxon>Autobranchia</taxon>
        <taxon>Pteriomorphia</taxon>
        <taxon>Ostreida</taxon>
        <taxon>Ostreoidea</taxon>
        <taxon>Ostreidae</taxon>
        <taxon>Magallana</taxon>
    </lineage>
</organism>
<keyword evidence="6" id="KW-1185">Reference proteome</keyword>
<evidence type="ECO:0000259" key="4">
    <source>
        <dbReference type="Pfam" id="PF17949"/>
    </source>
</evidence>
<dbReference type="AlphaFoldDB" id="A0A8W8MIS4"/>
<dbReference type="PANTHER" id="PTHR31786:SF2">
    <property type="entry name" value="FANCONI ANEMIA CORE COMPLEX-ASSOCIATED PROTEIN 24"/>
    <property type="match status" value="1"/>
</dbReference>
<dbReference type="GO" id="GO:0003682">
    <property type="term" value="F:chromatin binding"/>
    <property type="evidence" value="ECO:0007669"/>
    <property type="project" value="TreeGrafter"/>
</dbReference>
<dbReference type="InterPro" id="IPR041663">
    <property type="entry name" value="DisA/LigA_HHH"/>
</dbReference>
<protein>
    <recommendedName>
        <fullName evidence="7">Fanconi anemia-associated protein of 24 kDa</fullName>
    </recommendedName>
</protein>
<dbReference type="CDD" id="cd20076">
    <property type="entry name" value="XPF_nuclease_FAAP24"/>
    <property type="match status" value="1"/>
</dbReference>
<name>A0A8W8MIS4_MAGGI</name>
<dbReference type="OMA" id="GPVHVPF"/>
<dbReference type="InterPro" id="IPR010994">
    <property type="entry name" value="RuvA_2-like"/>
</dbReference>
<dbReference type="InterPro" id="IPR040646">
    <property type="entry name" value="PND"/>
</dbReference>
<feature type="domain" description="DisA/LigA helix-hairpin-helix motif" evidence="3">
    <location>
        <begin position="173"/>
        <end position="221"/>
    </location>
</feature>
<dbReference type="GO" id="GO:0043240">
    <property type="term" value="C:Fanconi anaemia nuclear complex"/>
    <property type="evidence" value="ECO:0007669"/>
    <property type="project" value="InterPro"/>
</dbReference>
<dbReference type="InterPro" id="IPR026985">
    <property type="entry name" value="FAAP24"/>
</dbReference>
<dbReference type="Pfam" id="PF12826">
    <property type="entry name" value="HHH_2"/>
    <property type="match status" value="1"/>
</dbReference>
<dbReference type="Gene3D" id="1.10.150.20">
    <property type="entry name" value="5' to 3' exonuclease, C-terminal subdomain"/>
    <property type="match status" value="1"/>
</dbReference>
<dbReference type="Pfam" id="PF17949">
    <property type="entry name" value="PND"/>
    <property type="match status" value="1"/>
</dbReference>